<dbReference type="Proteomes" id="UP000029692">
    <property type="component" value="Unassembled WGS sequence"/>
</dbReference>
<dbReference type="Gene3D" id="3.40.50.150">
    <property type="entry name" value="Vaccinia Virus protein VP39"/>
    <property type="match status" value="1"/>
</dbReference>
<comment type="caution">
    <text evidence="2">The sequence shown here is derived from an EMBL/GenBank/DDBJ whole genome shotgun (WGS) entry which is preliminary data.</text>
</comment>
<name>A0A098QZL2_9SPIO</name>
<dbReference type="PANTHER" id="PTHR44742">
    <property type="match status" value="1"/>
</dbReference>
<protein>
    <recommendedName>
        <fullName evidence="1">Methyltransferase type 12 domain-containing protein</fullName>
    </recommendedName>
</protein>
<dbReference type="eggNOG" id="COG2230">
    <property type="taxonomic scope" value="Bacteria"/>
</dbReference>
<dbReference type="Pfam" id="PF08242">
    <property type="entry name" value="Methyltransf_12"/>
    <property type="match status" value="1"/>
</dbReference>
<dbReference type="PANTHER" id="PTHR44742:SF2">
    <property type="entry name" value="24-METHYLENESTEROL C-METHYLTRANSFERASE 2"/>
    <property type="match status" value="1"/>
</dbReference>
<feature type="domain" description="Methyltransferase type 12" evidence="1">
    <location>
        <begin position="65"/>
        <end position="163"/>
    </location>
</feature>
<dbReference type="STRING" id="1480694.DC28_05065"/>
<accession>A0A098QZL2</accession>
<dbReference type="OrthoDB" id="9782855at2"/>
<keyword evidence="3" id="KW-1185">Reference proteome</keyword>
<dbReference type="CDD" id="cd02440">
    <property type="entry name" value="AdoMet_MTases"/>
    <property type="match status" value="1"/>
</dbReference>
<proteinExistence type="predicted"/>
<dbReference type="EMBL" id="JNUP01000045">
    <property type="protein sequence ID" value="KGE73154.1"/>
    <property type="molecule type" value="Genomic_DNA"/>
</dbReference>
<reference evidence="2 3" key="1">
    <citation type="submission" date="2014-05" db="EMBL/GenBank/DDBJ databases">
        <title>De novo Genome Sequence of Spirocheata sp.</title>
        <authorList>
            <person name="Shivani Y."/>
            <person name="Subhash Y."/>
            <person name="Tushar L."/>
            <person name="Sasikala C."/>
            <person name="Ramana C.V."/>
        </authorList>
    </citation>
    <scope>NUCLEOTIDE SEQUENCE [LARGE SCALE GENOMIC DNA]</scope>
    <source>
        <strain evidence="2 3">JC230</strain>
    </source>
</reference>
<dbReference type="SUPFAM" id="SSF53335">
    <property type="entry name" value="S-adenosyl-L-methionine-dependent methyltransferases"/>
    <property type="match status" value="1"/>
</dbReference>
<dbReference type="InterPro" id="IPR013217">
    <property type="entry name" value="Methyltransf_12"/>
</dbReference>
<evidence type="ECO:0000313" key="2">
    <source>
        <dbReference type="EMBL" id="KGE73154.1"/>
    </source>
</evidence>
<gene>
    <name evidence="2" type="ORF">DC28_05065</name>
</gene>
<dbReference type="InterPro" id="IPR029063">
    <property type="entry name" value="SAM-dependent_MTases_sf"/>
</dbReference>
<dbReference type="AlphaFoldDB" id="A0A098QZL2"/>
<evidence type="ECO:0000313" key="3">
    <source>
        <dbReference type="Proteomes" id="UP000029692"/>
    </source>
</evidence>
<dbReference type="RefSeq" id="WP_037546496.1">
    <property type="nucleotide sequence ID" value="NZ_JNUP01000045.1"/>
</dbReference>
<evidence type="ECO:0000259" key="1">
    <source>
        <dbReference type="Pfam" id="PF08242"/>
    </source>
</evidence>
<organism evidence="2 3">
    <name type="scientific">Spirochaeta lutea</name>
    <dbReference type="NCBI Taxonomy" id="1480694"/>
    <lineage>
        <taxon>Bacteria</taxon>
        <taxon>Pseudomonadati</taxon>
        <taxon>Spirochaetota</taxon>
        <taxon>Spirochaetia</taxon>
        <taxon>Spirochaetales</taxon>
        <taxon>Spirochaetaceae</taxon>
        <taxon>Spirochaeta</taxon>
    </lineage>
</organism>
<sequence>MDRLNTPEYQNQITPVLLSGPERRKTLAMHSYLWNPGVKTARQALYSQNALILRSAEAVEASRCLDLGCGVGGTLLYLSETLQAAYAGISNSGVQIHLGSQEIQRRNKQQQVRLFQGDFNASQSFKPFPNQDLIFGVESLGYASSLETLIADVSGHLRQGGRFVVIDDVLTGDDQTDSELVRVWQRQARIPGLTTRDNLISLCARSGLVLADEDELTPFLKEPLFQQGQNALTYALLSGNSEPPAPGEFRMSQHLRGRLRREGRLAYEHLVFVKS</sequence>